<dbReference type="GeneID" id="96010644"/>
<dbReference type="RefSeq" id="XP_069225062.1">
    <property type="nucleotide sequence ID" value="XM_069377806.1"/>
</dbReference>
<evidence type="ECO:0000256" key="2">
    <source>
        <dbReference type="SAM" id="MobiDB-lite"/>
    </source>
</evidence>
<sequence length="255" mass="28413">MSEPTTSAPAAPRTSQRQKSPSRAHRSKDSAQTFTWIEDRLSEIYAGTRDSAQPVELAPKDYLAIYNAVHSFCVATKCLDGRKNSGQVPNAESLYRCLEREAKRYCIETRAVILASACENDNNHSARGLVQEYSAQWSKYARLATLVANLMRFQDRHWIKRTVDEGKIKDVHSIQDLHKIAWKEEVLRISASETDVANGAGEIVKAVKTLCERVDSGDESDRELLEVVTSSWASLALSMELQSRLLLGAGEGENV</sequence>
<dbReference type="Gene3D" id="1.20.1310.10">
    <property type="entry name" value="Cullin Repeats"/>
    <property type="match status" value="1"/>
</dbReference>
<name>A0AB34KAJ7_9PEZI</name>
<feature type="compositionally biased region" description="Polar residues" evidence="2">
    <location>
        <begin position="1"/>
        <end position="19"/>
    </location>
</feature>
<comment type="caution">
    <text evidence="4">The sequence shown here is derived from an EMBL/GenBank/DDBJ whole genome shotgun (WGS) entry which is preliminary data.</text>
</comment>
<reference evidence="4 5" key="1">
    <citation type="journal article" date="2020" name="Microbiol. Resour. Announc.">
        <title>Draft Genome Sequence of a Cladosporium Species Isolated from the Mesophotic Ascidian Didemnum maculosum.</title>
        <authorList>
            <person name="Gioti A."/>
            <person name="Siaperas R."/>
            <person name="Nikolaivits E."/>
            <person name="Le Goff G."/>
            <person name="Ouazzani J."/>
            <person name="Kotoulas G."/>
            <person name="Topakas E."/>
        </authorList>
    </citation>
    <scope>NUCLEOTIDE SEQUENCE [LARGE SCALE GENOMIC DNA]</scope>
    <source>
        <strain evidence="4 5">TM138-S3</strain>
    </source>
</reference>
<gene>
    <name evidence="4" type="ORF">WHR41_09202</name>
</gene>
<dbReference type="EMBL" id="JAAQHG020000091">
    <property type="protein sequence ID" value="KAL1581955.1"/>
    <property type="molecule type" value="Genomic_DNA"/>
</dbReference>
<comment type="similarity">
    <text evidence="1">Belongs to the cullin family.</text>
</comment>
<protein>
    <recommendedName>
        <fullName evidence="3">Cullin N-terminal domain-containing protein</fullName>
    </recommendedName>
</protein>
<organism evidence="4 5">
    <name type="scientific">Cladosporium halotolerans</name>
    <dbReference type="NCBI Taxonomy" id="1052096"/>
    <lineage>
        <taxon>Eukaryota</taxon>
        <taxon>Fungi</taxon>
        <taxon>Dikarya</taxon>
        <taxon>Ascomycota</taxon>
        <taxon>Pezizomycotina</taxon>
        <taxon>Dothideomycetes</taxon>
        <taxon>Dothideomycetidae</taxon>
        <taxon>Cladosporiales</taxon>
        <taxon>Cladosporiaceae</taxon>
        <taxon>Cladosporium</taxon>
    </lineage>
</organism>
<dbReference type="AlphaFoldDB" id="A0AB34KAJ7"/>
<accession>A0AB34KAJ7</accession>
<keyword evidence="5" id="KW-1185">Reference proteome</keyword>
<dbReference type="Pfam" id="PF00888">
    <property type="entry name" value="Cullin"/>
    <property type="match status" value="1"/>
</dbReference>
<evidence type="ECO:0000313" key="4">
    <source>
        <dbReference type="EMBL" id="KAL1581955.1"/>
    </source>
</evidence>
<proteinExistence type="inferred from homology"/>
<feature type="region of interest" description="Disordered" evidence="2">
    <location>
        <begin position="1"/>
        <end position="30"/>
    </location>
</feature>
<evidence type="ECO:0000259" key="3">
    <source>
        <dbReference type="Pfam" id="PF00888"/>
    </source>
</evidence>
<dbReference type="InterPro" id="IPR001373">
    <property type="entry name" value="Cullin_N"/>
</dbReference>
<evidence type="ECO:0000313" key="5">
    <source>
        <dbReference type="Proteomes" id="UP000803884"/>
    </source>
</evidence>
<feature type="domain" description="Cullin N-terminal" evidence="3">
    <location>
        <begin position="58"/>
        <end position="236"/>
    </location>
</feature>
<dbReference type="InterPro" id="IPR016159">
    <property type="entry name" value="Cullin_repeat-like_dom_sf"/>
</dbReference>
<evidence type="ECO:0000256" key="1">
    <source>
        <dbReference type="ARBA" id="ARBA00006019"/>
    </source>
</evidence>
<dbReference type="GO" id="GO:0006511">
    <property type="term" value="P:ubiquitin-dependent protein catabolic process"/>
    <property type="evidence" value="ECO:0007669"/>
    <property type="project" value="InterPro"/>
</dbReference>
<dbReference type="SUPFAM" id="SSF74788">
    <property type="entry name" value="Cullin repeat-like"/>
    <property type="match status" value="1"/>
</dbReference>
<dbReference type="Proteomes" id="UP000803884">
    <property type="component" value="Unassembled WGS sequence"/>
</dbReference>
<dbReference type="GO" id="GO:0031625">
    <property type="term" value="F:ubiquitin protein ligase binding"/>
    <property type="evidence" value="ECO:0007669"/>
    <property type="project" value="InterPro"/>
</dbReference>